<dbReference type="PANTHER" id="PTHR42924:SF3">
    <property type="entry name" value="POLYMERASE_HISTIDINOL PHOSPHATASE N-TERMINAL DOMAIN-CONTAINING PROTEIN"/>
    <property type="match status" value="1"/>
</dbReference>
<dbReference type="InterPro" id="IPR052018">
    <property type="entry name" value="PHP_domain"/>
</dbReference>
<dbReference type="Gene3D" id="1.10.150.650">
    <property type="match status" value="1"/>
</dbReference>
<evidence type="ECO:0000313" key="2">
    <source>
        <dbReference type="EMBL" id="RQM38790.1"/>
    </source>
</evidence>
<sequence>MPEIPWPVYDLHSHTLASDGLLTPEELVLRAVAHRVSVLAITDHDTVEGIAPARDAIARHKLPLHLIAGVEVSTLWENHEIHIVGLGVDCQHPVLSTFLQQQTDCRMARAELIAARLEKAHIADALAGALALAEGGAVTRGHFARFLIAQGKADNMAQVFKKYLAKGKTGYAPPQWCTMKQAVDTIHHSGGRAVLAHPGRYGLSAKWLKRLLTCFCEVGGDAMEVAQCQQAPNERNQLARYAQDFQLAASQGSDFHQPCAWIELGKKLWLPGGVEAIWQRFPDITQV</sequence>
<proteinExistence type="predicted"/>
<feature type="domain" description="Polymerase/histidinol phosphatase N-terminal" evidence="1">
    <location>
        <begin position="9"/>
        <end position="76"/>
    </location>
</feature>
<dbReference type="PANTHER" id="PTHR42924">
    <property type="entry name" value="EXONUCLEASE"/>
    <property type="match status" value="1"/>
</dbReference>
<dbReference type="GO" id="GO:0004534">
    <property type="term" value="F:5'-3' RNA exonuclease activity"/>
    <property type="evidence" value="ECO:0007669"/>
    <property type="project" value="TreeGrafter"/>
</dbReference>
<keyword evidence="3" id="KW-1185">Reference proteome</keyword>
<dbReference type="InterPro" id="IPR016195">
    <property type="entry name" value="Pol/histidinol_Pase-like"/>
</dbReference>
<reference evidence="2 3" key="1">
    <citation type="submission" date="2018-10" db="EMBL/GenBank/DDBJ databases">
        <title>Draft genome sequence for the type isolate of Erwinia psidii, agent causal of bacterial blight in guava (Psidium guajava) and wilt and die-back of Eucalyptus spp.</title>
        <authorList>
            <person name="Hermenegildo P.S."/>
            <person name="Santos S.A."/>
            <person name="Guimaraes L.M.S."/>
            <person name="Vidigal P.M.P."/>
            <person name="Pereira I.C."/>
            <person name="Badel J.L."/>
            <person name="Alfenas-Zerbini P."/>
            <person name="Ferreira M.A.S.V."/>
            <person name="Alfenas A.C."/>
        </authorList>
    </citation>
    <scope>NUCLEOTIDE SEQUENCE [LARGE SCALE GENOMIC DNA]</scope>
    <source>
        <strain evidence="2 3">IBSBF 435</strain>
    </source>
</reference>
<organism evidence="2 3">
    <name type="scientific">Erwinia psidii</name>
    <dbReference type="NCBI Taxonomy" id="69224"/>
    <lineage>
        <taxon>Bacteria</taxon>
        <taxon>Pseudomonadati</taxon>
        <taxon>Pseudomonadota</taxon>
        <taxon>Gammaproteobacteria</taxon>
        <taxon>Enterobacterales</taxon>
        <taxon>Erwiniaceae</taxon>
        <taxon>Erwinia</taxon>
    </lineage>
</organism>
<dbReference type="InterPro" id="IPR003141">
    <property type="entry name" value="Pol/His_phosphatase_N"/>
</dbReference>
<evidence type="ECO:0000313" key="3">
    <source>
        <dbReference type="Proteomes" id="UP000279457"/>
    </source>
</evidence>
<dbReference type="Proteomes" id="UP000279457">
    <property type="component" value="Unassembled WGS sequence"/>
</dbReference>
<evidence type="ECO:0000259" key="1">
    <source>
        <dbReference type="SMART" id="SM00481"/>
    </source>
</evidence>
<gene>
    <name evidence="2" type="ORF">EB241_08115</name>
</gene>
<dbReference type="CDD" id="cd07438">
    <property type="entry name" value="PHP_HisPPase_AMP"/>
    <property type="match status" value="1"/>
</dbReference>
<dbReference type="EMBL" id="RHHM01000005">
    <property type="protein sequence ID" value="RQM38790.1"/>
    <property type="molecule type" value="Genomic_DNA"/>
</dbReference>
<dbReference type="NCBIfam" id="NF047791">
    <property type="entry name" value="RNaseRnm"/>
    <property type="match status" value="1"/>
</dbReference>
<dbReference type="OrthoDB" id="9804333at2"/>
<dbReference type="GO" id="GO:0035312">
    <property type="term" value="F:5'-3' DNA exonuclease activity"/>
    <property type="evidence" value="ECO:0007669"/>
    <property type="project" value="TreeGrafter"/>
</dbReference>
<dbReference type="InterPro" id="IPR004013">
    <property type="entry name" value="PHP_dom"/>
</dbReference>
<comment type="caution">
    <text evidence="2">The sequence shown here is derived from an EMBL/GenBank/DDBJ whole genome shotgun (WGS) entry which is preliminary data.</text>
</comment>
<dbReference type="Pfam" id="PF02811">
    <property type="entry name" value="PHP"/>
    <property type="match status" value="1"/>
</dbReference>
<protein>
    <submittedName>
        <fullName evidence="2">PHP domain-containing protein</fullName>
    </submittedName>
</protein>
<name>A0A3N6SBR1_9GAMM</name>
<dbReference type="SUPFAM" id="SSF89550">
    <property type="entry name" value="PHP domain-like"/>
    <property type="match status" value="1"/>
</dbReference>
<accession>A0A3N6SBR1</accession>
<dbReference type="Gene3D" id="3.20.20.140">
    <property type="entry name" value="Metal-dependent hydrolases"/>
    <property type="match status" value="1"/>
</dbReference>
<dbReference type="AlphaFoldDB" id="A0A3N6SBR1"/>
<dbReference type="SMART" id="SM00481">
    <property type="entry name" value="POLIIIAc"/>
    <property type="match status" value="1"/>
</dbReference>